<gene>
    <name evidence="1" type="ORF">FD22_GL001217</name>
</gene>
<evidence type="ECO:0000313" key="2">
    <source>
        <dbReference type="Proteomes" id="UP000051181"/>
    </source>
</evidence>
<organism evidence="1 2">
    <name type="scientific">Loigolactobacillus coryniformis subsp. coryniformis KCTC 3167 = DSM 20001</name>
    <dbReference type="NCBI Taxonomy" id="913848"/>
    <lineage>
        <taxon>Bacteria</taxon>
        <taxon>Bacillati</taxon>
        <taxon>Bacillota</taxon>
        <taxon>Bacilli</taxon>
        <taxon>Lactobacillales</taxon>
        <taxon>Lactobacillaceae</taxon>
        <taxon>Loigolactobacillus</taxon>
    </lineage>
</organism>
<dbReference type="eggNOG" id="COG2253">
    <property type="taxonomic scope" value="Bacteria"/>
</dbReference>
<reference evidence="1 2" key="1">
    <citation type="journal article" date="2015" name="Genome Announc.">
        <title>Expanding the biotechnology potential of lactobacilli through comparative genomics of 213 strains and associated genera.</title>
        <authorList>
            <person name="Sun Z."/>
            <person name="Harris H.M."/>
            <person name="McCann A."/>
            <person name="Guo C."/>
            <person name="Argimon S."/>
            <person name="Zhang W."/>
            <person name="Yang X."/>
            <person name="Jeffery I.B."/>
            <person name="Cooney J.C."/>
            <person name="Kagawa T.F."/>
            <person name="Liu W."/>
            <person name="Song Y."/>
            <person name="Salvetti E."/>
            <person name="Wrobel A."/>
            <person name="Rasinkangas P."/>
            <person name="Parkhill J."/>
            <person name="Rea M.C."/>
            <person name="O'Sullivan O."/>
            <person name="Ritari J."/>
            <person name="Douillard F.P."/>
            <person name="Paul Ross R."/>
            <person name="Yang R."/>
            <person name="Briner A.E."/>
            <person name="Felis G.E."/>
            <person name="de Vos W.M."/>
            <person name="Barrangou R."/>
            <person name="Klaenhammer T.R."/>
            <person name="Caufield P.W."/>
            <person name="Cui Y."/>
            <person name="Zhang H."/>
            <person name="O'Toole P.W."/>
        </authorList>
    </citation>
    <scope>NUCLEOTIDE SEQUENCE [LARGE SCALE GENOMIC DNA]</scope>
    <source>
        <strain evidence="1 2">DSM 20001</strain>
    </source>
</reference>
<evidence type="ECO:0000313" key="1">
    <source>
        <dbReference type="EMBL" id="KRK16621.1"/>
    </source>
</evidence>
<evidence type="ECO:0008006" key="3">
    <source>
        <dbReference type="Google" id="ProtNLM"/>
    </source>
</evidence>
<dbReference type="Gene3D" id="3.10.450.620">
    <property type="entry name" value="JHP933, nucleotidyltransferase-like core domain"/>
    <property type="match status" value="1"/>
</dbReference>
<dbReference type="Pfam" id="PF08843">
    <property type="entry name" value="AbiEii"/>
    <property type="match status" value="1"/>
</dbReference>
<dbReference type="AlphaFoldDB" id="A0A0R1F464"/>
<proteinExistence type="predicted"/>
<comment type="caution">
    <text evidence="1">The sequence shown here is derived from an EMBL/GenBank/DDBJ whole genome shotgun (WGS) entry which is preliminary data.</text>
</comment>
<dbReference type="InterPro" id="IPR014942">
    <property type="entry name" value="AbiEii"/>
</dbReference>
<name>A0A0R1F464_9LACO</name>
<dbReference type="GeneID" id="65916389"/>
<dbReference type="Proteomes" id="UP000051181">
    <property type="component" value="Unassembled WGS sequence"/>
</dbReference>
<dbReference type="RefSeq" id="WP_010011713.1">
    <property type="nucleotide sequence ID" value="NZ_AZCN01000030.1"/>
</dbReference>
<sequence>MSEVDKILPMIRKRARELGYNIQHFQKLFFLEHFLKQISESNYRRYFVLKGGFEIQSLVGIENRMTQDLDAIYIGPALQPDKLATVLHEVFEQSTDYVNFTIKSIEQKQLDDDYPGIRVNLLAQMGKSKVSVKLDISKGNSHETIPIMIDHQSILNADEKFSIYGIPIEKILADKLSAFLNHGMLNTRAKDLFDVYSLSILYRTDIDLVLLKKEFFKSTAFDHIPDKTIENRLTEISALSDSESLHTSWQQYQQQYDYAQSISYTAALEALFNLMKEIKN</sequence>
<protein>
    <recommendedName>
        <fullName evidence="3">Abortive infection protein AbiGII</fullName>
    </recommendedName>
</protein>
<dbReference type="PATRIC" id="fig|913848.6.peg.1254"/>
<dbReference type="EMBL" id="AZCN01000030">
    <property type="protein sequence ID" value="KRK16621.1"/>
    <property type="molecule type" value="Genomic_DNA"/>
</dbReference>
<accession>A0A0R1F464</accession>